<keyword evidence="3" id="KW-1185">Reference proteome</keyword>
<protein>
    <submittedName>
        <fullName evidence="2">Jg6299 protein</fullName>
    </submittedName>
</protein>
<feature type="compositionally biased region" description="Low complexity" evidence="1">
    <location>
        <begin position="12"/>
        <end position="30"/>
    </location>
</feature>
<dbReference type="AlphaFoldDB" id="A0A8S4RIL5"/>
<dbReference type="EMBL" id="CAKXAJ010025280">
    <property type="protein sequence ID" value="CAH2237593.1"/>
    <property type="molecule type" value="Genomic_DNA"/>
</dbReference>
<evidence type="ECO:0000313" key="2">
    <source>
        <dbReference type="EMBL" id="CAH2237593.1"/>
    </source>
</evidence>
<gene>
    <name evidence="2" type="primary">jg6299</name>
    <name evidence="2" type="ORF">PAEG_LOCUS14865</name>
</gene>
<comment type="caution">
    <text evidence="2">The sequence shown here is derived from an EMBL/GenBank/DDBJ whole genome shotgun (WGS) entry which is preliminary data.</text>
</comment>
<reference evidence="2" key="1">
    <citation type="submission" date="2022-03" db="EMBL/GenBank/DDBJ databases">
        <authorList>
            <person name="Lindestad O."/>
        </authorList>
    </citation>
    <scope>NUCLEOTIDE SEQUENCE</scope>
</reference>
<organism evidence="2 3">
    <name type="scientific">Pararge aegeria aegeria</name>
    <dbReference type="NCBI Taxonomy" id="348720"/>
    <lineage>
        <taxon>Eukaryota</taxon>
        <taxon>Metazoa</taxon>
        <taxon>Ecdysozoa</taxon>
        <taxon>Arthropoda</taxon>
        <taxon>Hexapoda</taxon>
        <taxon>Insecta</taxon>
        <taxon>Pterygota</taxon>
        <taxon>Neoptera</taxon>
        <taxon>Endopterygota</taxon>
        <taxon>Lepidoptera</taxon>
        <taxon>Glossata</taxon>
        <taxon>Ditrysia</taxon>
        <taxon>Papilionoidea</taxon>
        <taxon>Nymphalidae</taxon>
        <taxon>Satyrinae</taxon>
        <taxon>Satyrini</taxon>
        <taxon>Parargina</taxon>
        <taxon>Pararge</taxon>
    </lineage>
</organism>
<dbReference type="Proteomes" id="UP000838756">
    <property type="component" value="Unassembled WGS sequence"/>
</dbReference>
<name>A0A8S4RIL5_9NEOP</name>
<evidence type="ECO:0000256" key="1">
    <source>
        <dbReference type="SAM" id="MobiDB-lite"/>
    </source>
</evidence>
<proteinExistence type="predicted"/>
<feature type="region of interest" description="Disordered" evidence="1">
    <location>
        <begin position="1"/>
        <end position="34"/>
    </location>
</feature>
<accession>A0A8S4RIL5</accession>
<sequence>MSSGTPTCPARSSTSYTQKTQQSSSGTNTSYKNHTKLTKIEDEKAYGGEEEEMTWKIVTEGFWADGLVVALAAQRSHSVGILGDPIVGLGELLKAMVRSISAACNYMRVTGCYRLSVLSSFGKHRGSAIDVAISHGDQRGCGGVECLTW</sequence>
<evidence type="ECO:0000313" key="3">
    <source>
        <dbReference type="Proteomes" id="UP000838756"/>
    </source>
</evidence>